<organism evidence="2">
    <name type="scientific">Sediminibacterium sp. KACHI17</name>
    <dbReference type="NCBI Taxonomy" id="1751071"/>
    <lineage>
        <taxon>Bacteria</taxon>
        <taxon>Pseudomonadati</taxon>
        <taxon>Bacteroidota</taxon>
        <taxon>Chitinophagia</taxon>
        <taxon>Chitinophagales</taxon>
        <taxon>Chitinophagaceae</taxon>
        <taxon>Sediminibacterium</taxon>
    </lineage>
</organism>
<accession>A0AAT9GIH2</accession>
<dbReference type="Pfam" id="PF13585">
    <property type="entry name" value="CHU_C"/>
    <property type="match status" value="1"/>
</dbReference>
<reference evidence="2" key="1">
    <citation type="submission" date="2024-02" db="EMBL/GenBank/DDBJ databases">
        <title>Sediminibacterium planktonica sp. nov. and Sediminibacterium longus sp. nov., isolated from surface lake and river water.</title>
        <authorList>
            <person name="Watanabe K."/>
            <person name="Takemine S."/>
            <person name="Ishii Y."/>
            <person name="Ogata Y."/>
            <person name="Shindo C."/>
            <person name="Suda W."/>
        </authorList>
    </citation>
    <scope>NUCLEOTIDE SEQUENCE</scope>
    <source>
        <strain evidence="2">KACHI17</strain>
    </source>
</reference>
<dbReference type="AlphaFoldDB" id="A0AAT9GIH2"/>
<dbReference type="InterPro" id="IPR026341">
    <property type="entry name" value="T9SS_type_B"/>
</dbReference>
<dbReference type="RefSeq" id="WP_353550745.1">
    <property type="nucleotide sequence ID" value="NZ_AP029612.1"/>
</dbReference>
<dbReference type="NCBIfam" id="TIGR04131">
    <property type="entry name" value="Bac_Flav_CTERM"/>
    <property type="match status" value="1"/>
</dbReference>
<feature type="signal peptide" evidence="1">
    <location>
        <begin position="1"/>
        <end position="22"/>
    </location>
</feature>
<evidence type="ECO:0000313" key="2">
    <source>
        <dbReference type="EMBL" id="BFG70466.1"/>
    </source>
</evidence>
<keyword evidence="1" id="KW-0732">Signal</keyword>
<proteinExistence type="predicted"/>
<name>A0AAT9GIH2_9BACT</name>
<dbReference type="Pfam" id="PF13573">
    <property type="entry name" value="SprB"/>
    <property type="match status" value="1"/>
</dbReference>
<gene>
    <name evidence="2" type="ORF">KACHI17_13470</name>
</gene>
<sequence>MRCLYIICILLAAHLIGTPAGAQKAILVSSTGKFFEFDYVNGTCQTKELTNFCSLNVPGFSAAQYKNKIYYNSGTQLYEADLLNPALCRPLSVFCTGNSMTADKNGTLYWVDGVTLYRLPSGLTQPEILGAMPFVAAGDLMFYGDKLLMAAAPSGGLQNYSLIEVNISSPPNSKLFMETPGYNFFGLMNVSIDCNTNKVYGIAGNGIGGSDFVELDMEARVVLGKLCSITISVYDAASPTESGEVRGVNVNSISIKPQCEGAGLGEIAVAATSASASAKLSFSSNGGASNETGTFSNLTAGNYAIKITSTDGCSKDTFATVKLIERLEVRTATTPDTCGALTGAVTIAPVSNHSGLRYSLENAAYVAGNVFTGLSAGRKSLKVMESNGCVLDTNFIIPTYRPPLPVSNVTVTGATCTVANGSLVLTFANGVNIQGVRIDGGTIQSSGSFSNLSAGDHQLQIITNTCNFDTTINIPLLSTTAPIVTYTSVSPDCGDKNNGSVRINLTGSVNPYTYSLNNSVYSNNNYYTNLSSGTYAVSVKDAQGCIFSGTVVVQPYVSLPITVQSNVTPTDCFNAEGGKATINVQGSESPYFFRIDNRNFLAGQEAKKLLPGNYMVQIRNGNNCLVDSVSVTVAEQNIPGINCDTVYVPSAFTPNADGKNDLLRPVFSNRTTGFIFRVFNRTGQIIFETKEPQKGWNGRFNGIEQPQGVYVWSFMYISSGGRNRTFKGTTLLLR</sequence>
<dbReference type="EMBL" id="AP029612">
    <property type="protein sequence ID" value="BFG70466.1"/>
    <property type="molecule type" value="Genomic_DNA"/>
</dbReference>
<feature type="chain" id="PRO_5043736829" description="Gliding motility-associated C-terminal domain-containing protein" evidence="1">
    <location>
        <begin position="23"/>
        <end position="734"/>
    </location>
</feature>
<evidence type="ECO:0008006" key="3">
    <source>
        <dbReference type="Google" id="ProtNLM"/>
    </source>
</evidence>
<evidence type="ECO:0000256" key="1">
    <source>
        <dbReference type="SAM" id="SignalP"/>
    </source>
</evidence>
<protein>
    <recommendedName>
        <fullName evidence="3">Gliding motility-associated C-terminal domain-containing protein</fullName>
    </recommendedName>
</protein>
<dbReference type="InterPro" id="IPR025667">
    <property type="entry name" value="SprB_repeat"/>
</dbReference>